<dbReference type="Proteomes" id="UP000641386">
    <property type="component" value="Unassembled WGS sequence"/>
</dbReference>
<organism evidence="2 3">
    <name type="scientific">Streptomyces spiralis</name>
    <dbReference type="NCBI Taxonomy" id="66376"/>
    <lineage>
        <taxon>Bacteria</taxon>
        <taxon>Bacillati</taxon>
        <taxon>Actinomycetota</taxon>
        <taxon>Actinomycetes</taxon>
        <taxon>Kitasatosporales</taxon>
        <taxon>Streptomycetaceae</taxon>
        <taxon>Streptomyces</taxon>
    </lineage>
</organism>
<sequence length="407" mass="43985">MTGDLTAVSLTRAATATEEAVDAAVEEALDLLGRPLQDVGKGDRVVIKPNMFQRKPGFRTSPELLLAVAARASARGAEVYVAERTHVLKEILHRAPVHRYAQVVSFDDRPLRVVQVPGATSLRVPIAVPDLVLDCDFFIGAPQLRTHSSVVLTNAMKNLVGLLPGFTTRIVHMAGVEEAIVDLNQLRPQHLVVCDATTVIEGNYPMEGTTREAGLIAASRNAVALDVTMAAVAGVGSWELAYLRDAHARGLGPIDLADIDVRGTAVEDAAFKIRRAPVDLTPPREGIHVHAETACEDCRRWLAAALHLLRDELLRFPGEMTIVSGPMERLPALRGAVVLVGNAMYEHRDAGVYLEGCPPRAIQTAGLRYAMGQSVTEQEATQFRVPRQEASAQDADGFAGLSLEEWI</sequence>
<accession>A0A918ZZV9</accession>
<proteinExistence type="predicted"/>
<dbReference type="AlphaFoldDB" id="A0A918ZZV9"/>
<keyword evidence="3" id="KW-1185">Reference proteome</keyword>
<comment type="caution">
    <text evidence="2">The sequence shown here is derived from an EMBL/GenBank/DDBJ whole genome shotgun (WGS) entry which is preliminary data.</text>
</comment>
<evidence type="ECO:0000313" key="3">
    <source>
        <dbReference type="Proteomes" id="UP000641386"/>
    </source>
</evidence>
<dbReference type="InterPro" id="IPR007160">
    <property type="entry name" value="DUF362"/>
</dbReference>
<name>A0A918ZZV9_9ACTN</name>
<gene>
    <name evidence="2" type="ORF">GCM10014715_37390</name>
</gene>
<evidence type="ECO:0000259" key="1">
    <source>
        <dbReference type="Pfam" id="PF04015"/>
    </source>
</evidence>
<dbReference type="Pfam" id="PF04015">
    <property type="entry name" value="DUF362"/>
    <property type="match status" value="1"/>
</dbReference>
<dbReference type="EMBL" id="BNBC01000016">
    <property type="protein sequence ID" value="GHE78659.1"/>
    <property type="molecule type" value="Genomic_DNA"/>
</dbReference>
<feature type="domain" description="DUF362" evidence="1">
    <location>
        <begin position="45"/>
        <end position="230"/>
    </location>
</feature>
<dbReference type="RefSeq" id="WP_229903581.1">
    <property type="nucleotide sequence ID" value="NZ_BNBC01000016.1"/>
</dbReference>
<evidence type="ECO:0000313" key="2">
    <source>
        <dbReference type="EMBL" id="GHE78659.1"/>
    </source>
</evidence>
<protein>
    <recommendedName>
        <fullName evidence="1">DUF362 domain-containing protein</fullName>
    </recommendedName>
</protein>
<reference evidence="2" key="1">
    <citation type="journal article" date="2014" name="Int. J. Syst. Evol. Microbiol.">
        <title>Complete genome sequence of Corynebacterium casei LMG S-19264T (=DSM 44701T), isolated from a smear-ripened cheese.</title>
        <authorList>
            <consortium name="US DOE Joint Genome Institute (JGI-PGF)"/>
            <person name="Walter F."/>
            <person name="Albersmeier A."/>
            <person name="Kalinowski J."/>
            <person name="Ruckert C."/>
        </authorList>
    </citation>
    <scope>NUCLEOTIDE SEQUENCE</scope>
    <source>
        <strain evidence="2">JCM 3302</strain>
    </source>
</reference>
<reference evidence="2" key="2">
    <citation type="submission" date="2020-09" db="EMBL/GenBank/DDBJ databases">
        <authorList>
            <person name="Sun Q."/>
            <person name="Ohkuma M."/>
        </authorList>
    </citation>
    <scope>NUCLEOTIDE SEQUENCE</scope>
    <source>
        <strain evidence="2">JCM 3302</strain>
    </source>
</reference>